<dbReference type="GO" id="GO:0016020">
    <property type="term" value="C:membrane"/>
    <property type="evidence" value="ECO:0007669"/>
    <property type="project" value="UniProtKB-SubCell"/>
</dbReference>
<feature type="transmembrane region" description="Helical" evidence="7">
    <location>
        <begin position="418"/>
        <end position="444"/>
    </location>
</feature>
<keyword evidence="6 7" id="KW-0472">Membrane</keyword>
<comment type="similarity">
    <text evidence="2">Belongs to the wax synthase family.</text>
</comment>
<comment type="subcellular location">
    <subcellularLocation>
        <location evidence="1">Membrane</location>
        <topology evidence="1">Multi-pass membrane protein</topology>
    </subcellularLocation>
</comment>
<feature type="transmembrane region" description="Helical" evidence="7">
    <location>
        <begin position="386"/>
        <end position="406"/>
    </location>
</feature>
<evidence type="ECO:0000259" key="8">
    <source>
        <dbReference type="Pfam" id="PF13813"/>
    </source>
</evidence>
<comment type="caution">
    <text evidence="9">The sequence shown here is derived from an EMBL/GenBank/DDBJ whole genome shotgun (WGS) entry which is preliminary data.</text>
</comment>
<feature type="domain" description="Wax synthase" evidence="8">
    <location>
        <begin position="332"/>
        <end position="423"/>
    </location>
</feature>
<dbReference type="PANTHER" id="PTHR31595">
    <property type="entry name" value="LONG-CHAIN-ALCOHOL O-FATTY-ACYLTRANSFERASE 3-RELATED"/>
    <property type="match status" value="1"/>
</dbReference>
<name>A0A1F8AES2_9EURO</name>
<dbReference type="EMBL" id="LYCR01000004">
    <property type="protein sequence ID" value="OGM50161.1"/>
    <property type="molecule type" value="Genomic_DNA"/>
</dbReference>
<accession>A0A1F8AES2</accession>
<evidence type="ECO:0000256" key="3">
    <source>
        <dbReference type="ARBA" id="ARBA00022679"/>
    </source>
</evidence>
<dbReference type="GeneID" id="34444518"/>
<dbReference type="Proteomes" id="UP000179179">
    <property type="component" value="Unassembled WGS sequence"/>
</dbReference>
<dbReference type="PANTHER" id="PTHR31595:SF67">
    <property type="entry name" value="WAX SYNTHASE DOMAIN-CONTAINING PROTEIN"/>
    <property type="match status" value="1"/>
</dbReference>
<evidence type="ECO:0000313" key="9">
    <source>
        <dbReference type="EMBL" id="OGM50161.1"/>
    </source>
</evidence>
<protein>
    <recommendedName>
        <fullName evidence="8">Wax synthase domain-containing protein</fullName>
    </recommendedName>
</protein>
<feature type="transmembrane region" description="Helical" evidence="7">
    <location>
        <begin position="333"/>
        <end position="351"/>
    </location>
</feature>
<evidence type="ECO:0000256" key="5">
    <source>
        <dbReference type="ARBA" id="ARBA00022989"/>
    </source>
</evidence>
<evidence type="ECO:0000256" key="2">
    <source>
        <dbReference type="ARBA" id="ARBA00007282"/>
    </source>
</evidence>
<sequence>MAGSLLSYLDVVRDNHDQLDAQIQHGELKPVFLWHLTLFTILPLSALVIPRRQSTRYVRPLVLVLIFILSLEALRYRRALLGANGYMIGLVAAWWFIWSATLLVFHDVEKEFLRVERRARTTVDVTSKRSTQNGYARTDGGLKNAKPTEQQYTESLIWQPYPRSLSKRLNWSLGLLLNMRGPEWNWRISSMGPLPPFVESQLKSGPLSRYPRGASKVTASYPGAGTRIRTVAFDCLKYYLLLDVIKVLMMHDLYFVGATSPPPPPPFPLNQILPPGAVYIYRVLMTALGLYSSVTFVTLFNPLIFLGLSLLFPNAARSLTATPLDAPWLYSDMFGPFFVPVLDHGLAGAWGVWWHQIFRFGFTSTAHWMLSLLPNRLSTNAGFRRLLMTFVAFALSGFIHACGSYTQLADTKPLSGTFLFFVLQFVGVTIQEILSHVVVPALLCKCTGKSSKTQLPRWLRRSANAGFVFGWLWLTAGLIMDDFATGGMWLTEPLPLSPLRGLGFGYGVEGEGWWCWTTPWFQYWDGGSYWERGIRVM</sequence>
<dbReference type="InterPro" id="IPR032805">
    <property type="entry name" value="Wax_synthase_dom"/>
</dbReference>
<dbReference type="InterPro" id="IPR044851">
    <property type="entry name" value="Wax_synthase"/>
</dbReference>
<feature type="transmembrane region" description="Helical" evidence="7">
    <location>
        <begin position="86"/>
        <end position="105"/>
    </location>
</feature>
<organism evidence="9 10">
    <name type="scientific">Aspergillus bombycis</name>
    <dbReference type="NCBI Taxonomy" id="109264"/>
    <lineage>
        <taxon>Eukaryota</taxon>
        <taxon>Fungi</taxon>
        <taxon>Dikarya</taxon>
        <taxon>Ascomycota</taxon>
        <taxon>Pezizomycotina</taxon>
        <taxon>Eurotiomycetes</taxon>
        <taxon>Eurotiomycetidae</taxon>
        <taxon>Eurotiales</taxon>
        <taxon>Aspergillaceae</taxon>
        <taxon>Aspergillus</taxon>
    </lineage>
</organism>
<proteinExistence type="inferred from homology"/>
<dbReference type="AlphaFoldDB" id="A0A1F8AES2"/>
<evidence type="ECO:0000313" key="10">
    <source>
        <dbReference type="Proteomes" id="UP000179179"/>
    </source>
</evidence>
<evidence type="ECO:0000256" key="4">
    <source>
        <dbReference type="ARBA" id="ARBA00022692"/>
    </source>
</evidence>
<keyword evidence="4 7" id="KW-0812">Transmembrane</keyword>
<gene>
    <name evidence="9" type="ORF">ABOM_001128</name>
</gene>
<dbReference type="STRING" id="109264.A0A1F8AES2"/>
<keyword evidence="5 7" id="KW-1133">Transmembrane helix</keyword>
<evidence type="ECO:0000256" key="6">
    <source>
        <dbReference type="ARBA" id="ARBA00023136"/>
    </source>
</evidence>
<feature type="transmembrane region" description="Helical" evidence="7">
    <location>
        <begin position="32"/>
        <end position="50"/>
    </location>
</feature>
<keyword evidence="10" id="KW-1185">Reference proteome</keyword>
<evidence type="ECO:0000256" key="7">
    <source>
        <dbReference type="SAM" id="Phobius"/>
    </source>
</evidence>
<dbReference type="GO" id="GO:0006629">
    <property type="term" value="P:lipid metabolic process"/>
    <property type="evidence" value="ECO:0007669"/>
    <property type="project" value="InterPro"/>
</dbReference>
<dbReference type="OrthoDB" id="2796277at2759"/>
<dbReference type="RefSeq" id="XP_022393878.1">
    <property type="nucleotide sequence ID" value="XM_022528258.1"/>
</dbReference>
<dbReference type="Pfam" id="PF13813">
    <property type="entry name" value="MBOAT_2"/>
    <property type="match status" value="1"/>
</dbReference>
<keyword evidence="3" id="KW-0808">Transferase</keyword>
<reference evidence="9 10" key="1">
    <citation type="journal article" date="2016" name="Genome Biol. Evol.">
        <title>Draft genome sequence of an aflatoxigenic Aspergillus species, A. bombycis.</title>
        <authorList>
            <person name="Moore G.G."/>
            <person name="Mack B.M."/>
            <person name="Beltz S.B."/>
            <person name="Gilbert M.K."/>
        </authorList>
    </citation>
    <scope>NUCLEOTIDE SEQUENCE [LARGE SCALE GENOMIC DNA]</scope>
    <source>
        <strain evidence="10">NRRL 26010</strain>
    </source>
</reference>
<feature type="transmembrane region" description="Helical" evidence="7">
    <location>
        <begin position="465"/>
        <end position="490"/>
    </location>
</feature>
<feature type="transmembrane region" description="Helical" evidence="7">
    <location>
        <begin position="279"/>
        <end position="312"/>
    </location>
</feature>
<feature type="transmembrane region" description="Helical" evidence="7">
    <location>
        <begin position="57"/>
        <end position="74"/>
    </location>
</feature>
<evidence type="ECO:0000256" key="1">
    <source>
        <dbReference type="ARBA" id="ARBA00004141"/>
    </source>
</evidence>
<dbReference type="GO" id="GO:0008374">
    <property type="term" value="F:O-acyltransferase activity"/>
    <property type="evidence" value="ECO:0007669"/>
    <property type="project" value="InterPro"/>
</dbReference>